<dbReference type="WBParaSite" id="nRc.2.0.1.t45624-RA">
    <property type="protein sequence ID" value="nRc.2.0.1.t45624-RA"/>
    <property type="gene ID" value="nRc.2.0.1.g45624"/>
</dbReference>
<proteinExistence type="predicted"/>
<dbReference type="AlphaFoldDB" id="A0A915L3E1"/>
<dbReference type="Proteomes" id="UP000887565">
    <property type="component" value="Unplaced"/>
</dbReference>
<accession>A0A915L3E1</accession>
<evidence type="ECO:0000313" key="2">
    <source>
        <dbReference type="WBParaSite" id="nRc.2.0.1.t45624-RA"/>
    </source>
</evidence>
<sequence length="80" mass="8925">MVVQSTKLLDLTRLCCTLTATVVPSFNFALWTWANEAAPIDFRSICAKKLLYLFIKLNVVAKPVDIKCSSKANDTDRGNM</sequence>
<organism evidence="1 2">
    <name type="scientific">Romanomermis culicivorax</name>
    <name type="common">Nematode worm</name>
    <dbReference type="NCBI Taxonomy" id="13658"/>
    <lineage>
        <taxon>Eukaryota</taxon>
        <taxon>Metazoa</taxon>
        <taxon>Ecdysozoa</taxon>
        <taxon>Nematoda</taxon>
        <taxon>Enoplea</taxon>
        <taxon>Dorylaimia</taxon>
        <taxon>Mermithida</taxon>
        <taxon>Mermithoidea</taxon>
        <taxon>Mermithidae</taxon>
        <taxon>Romanomermis</taxon>
    </lineage>
</organism>
<name>A0A915L3E1_ROMCU</name>
<protein>
    <submittedName>
        <fullName evidence="2">Secreted protein</fullName>
    </submittedName>
</protein>
<reference evidence="2" key="1">
    <citation type="submission" date="2022-11" db="UniProtKB">
        <authorList>
            <consortium name="WormBaseParasite"/>
        </authorList>
    </citation>
    <scope>IDENTIFICATION</scope>
</reference>
<keyword evidence="1" id="KW-1185">Reference proteome</keyword>
<evidence type="ECO:0000313" key="1">
    <source>
        <dbReference type="Proteomes" id="UP000887565"/>
    </source>
</evidence>